<feature type="transmembrane region" description="Helical" evidence="1">
    <location>
        <begin position="45"/>
        <end position="66"/>
    </location>
</feature>
<gene>
    <name evidence="2" type="ORF">OSSY52_19160</name>
</gene>
<accession>A0A7G1G6H9</accession>
<dbReference type="RefSeq" id="WP_190614535.1">
    <property type="nucleotide sequence ID" value="NZ_AP018712.1"/>
</dbReference>
<dbReference type="Proteomes" id="UP000516361">
    <property type="component" value="Chromosome"/>
</dbReference>
<keyword evidence="1" id="KW-0472">Membrane</keyword>
<keyword evidence="1" id="KW-0812">Transmembrane</keyword>
<dbReference type="KEGG" id="ocy:OSSY52_19160"/>
<dbReference type="InParanoid" id="A0A7G1G6H9"/>
<proteinExistence type="predicted"/>
<keyword evidence="3" id="KW-1185">Reference proteome</keyword>
<organism evidence="2 3">
    <name type="scientific">Tepiditoga spiralis</name>
    <dbReference type="NCBI Taxonomy" id="2108365"/>
    <lineage>
        <taxon>Bacteria</taxon>
        <taxon>Thermotogati</taxon>
        <taxon>Thermotogota</taxon>
        <taxon>Thermotogae</taxon>
        <taxon>Petrotogales</taxon>
        <taxon>Petrotogaceae</taxon>
        <taxon>Tepiditoga</taxon>
    </lineage>
</organism>
<name>A0A7G1G6H9_9BACT</name>
<evidence type="ECO:0000313" key="2">
    <source>
        <dbReference type="EMBL" id="BBE31775.1"/>
    </source>
</evidence>
<evidence type="ECO:0008006" key="4">
    <source>
        <dbReference type="Google" id="ProtNLM"/>
    </source>
</evidence>
<keyword evidence="1" id="KW-1133">Transmembrane helix</keyword>
<dbReference type="AlphaFoldDB" id="A0A7G1G6H9"/>
<dbReference type="EMBL" id="AP018712">
    <property type="protein sequence ID" value="BBE31775.1"/>
    <property type="molecule type" value="Genomic_DNA"/>
</dbReference>
<sequence>MKKVFIIISTIILMLFSSCTNLYLAETTKNQSIVIENQTKMIESLLIFLILALFIIIFLIVSLKIIKGEKSNEIQKNSTNEKEIYKKNN</sequence>
<evidence type="ECO:0000313" key="3">
    <source>
        <dbReference type="Proteomes" id="UP000516361"/>
    </source>
</evidence>
<protein>
    <recommendedName>
        <fullName evidence="4">Lipoprotein</fullName>
    </recommendedName>
</protein>
<reference evidence="2 3" key="1">
    <citation type="submission" date="2018-06" db="EMBL/GenBank/DDBJ databases">
        <title>Genome sequencing of Oceanotoga sp. sy52.</title>
        <authorList>
            <person name="Mori K."/>
        </authorList>
    </citation>
    <scope>NUCLEOTIDE SEQUENCE [LARGE SCALE GENOMIC DNA]</scope>
    <source>
        <strain evidence="3">sy52</strain>
    </source>
</reference>
<evidence type="ECO:0000256" key="1">
    <source>
        <dbReference type="SAM" id="Phobius"/>
    </source>
</evidence>
<dbReference type="PROSITE" id="PS51257">
    <property type="entry name" value="PROKAR_LIPOPROTEIN"/>
    <property type="match status" value="1"/>
</dbReference>